<dbReference type="GO" id="GO:0007154">
    <property type="term" value="P:cell communication"/>
    <property type="evidence" value="ECO:0007669"/>
    <property type="project" value="UniProtKB-ARBA"/>
</dbReference>
<feature type="domain" description="EGF-like" evidence="15">
    <location>
        <begin position="1327"/>
        <end position="1363"/>
    </location>
</feature>
<evidence type="ECO:0000256" key="11">
    <source>
        <dbReference type="ARBA" id="ARBA00023180"/>
    </source>
</evidence>
<comment type="subcellular location">
    <subcellularLocation>
        <location evidence="1">Cell membrane</location>
        <topology evidence="1">Single-pass type I membrane protein</topology>
    </subcellularLocation>
</comment>
<dbReference type="CDD" id="cd00033">
    <property type="entry name" value="CCP"/>
    <property type="match status" value="8"/>
</dbReference>
<evidence type="ECO:0000259" key="16">
    <source>
        <dbReference type="PROSITE" id="PS50234"/>
    </source>
</evidence>
<evidence type="ECO:0000256" key="5">
    <source>
        <dbReference type="ARBA" id="ARBA00022729"/>
    </source>
</evidence>
<dbReference type="GO" id="GO:0001944">
    <property type="term" value="P:vasculature development"/>
    <property type="evidence" value="ECO:0007669"/>
    <property type="project" value="UniProtKB-ARBA"/>
</dbReference>
<feature type="disulfide bond" evidence="12">
    <location>
        <begin position="1353"/>
        <end position="1362"/>
    </location>
</feature>
<feature type="compositionally biased region" description="Low complexity" evidence="14">
    <location>
        <begin position="174"/>
        <end position="186"/>
    </location>
</feature>
<sequence length="2076" mass="224331">MVSPSVLYTTVFPITVALSVSGSISSEFLCSPCQTYGINHGSGAAFYRLQGERGGEREEKKEESQRVARATLSRSPRAAGGVWIVSPVSDERALRLTAAAPRSAGRTPLGDPEPRRPAPLPAGAAACAQGRPLGLQRNVAAPGLLLLGSDARFGLGDLSADVPVAQFQLPPLPRGRAGEAARAAHAGRGRGGEQSGAAGPGVPATRAAAAGAQRAPVFLVDESSSVGQANFLSELKFVRKLLSDFPVVPTATRVAIVTFSSKNNVVPRVDYISSRRAHQHKCALLSREIPAITYRGGGTYTKGAFQQAAVRCPPRRAPTPTWPLTSPPSTFPPTTACRSLTRSGRSAVTTLGQQILRHSRENSTKVIFLITDGYSNGGDPRPIAASLRDFGVEIFTFGIWQGNIRELNDMASTPKEEHCYLLHSFEEFEALARRALHEDLPSGSFIQEDMSHCSYLCEAGKDCCDRMASCKCGTHTGQFECICEKGYYGKGLQYECTACPSGTYKPEGSPGGISTCIPCPDENHTSPPGSTSLEDCVCKEGYRASGQTCEVVHCPALKPPENGYFIQNICNNHFNAACGVRCHPGFDLVGSSILLCLPSGLWSGSESFCRVKICPHLRQPKHGRISCSTGDMSYKTTCLVTCDEGYRLEGSVRLTCQGNAQWDGPEPRCIERHCSTFQKPKGVIVSPPSCGKQPAKPGTTCQLSCRPGFILSGVREEVRCSTSGKWSARVQAAVCKDVEPPQITCPKNIEAKTQEQQDSANITWQIPTAKDNSGEKVSVHVHPAFTPPYLFPIGDIAITYTAADLAGNQASCTFHVKVIDVEPPVIDWCRSPPPLQVSEKEHVASWDEPQFSDNSGAALVITRSHTQGDLFPHGETIVRYTATDPSGNNRTCNIRIVIKGSPCEVPFTPVNGDFICTHDSTGVNCTLICLDGYDFTEGSTEKYYCAYEDGIWNPPYSTEWPDCAIKRFANHGFKSFEMQYKATRCDDTDLLKKFSDAFETTLGKMVPSFCSDADDIDCRLEDLTKKYCLEYNYDYENGFAIGPGGWGAANRLDYSYDDFLDAVQETSTSIGKARSSRIQRSALLSDHKIKLIFNITASVPLPDERNDTLELENQQRLIKTLETITNRLKRTLNKEPMYSFQLASEMLVADSNSLETEKAFLFCRPGSVLRGRMCVNCPLGTYYSLEHSVCESCRMGSYQDEEGQLECKLCPTGTYTEYLHSRSISECKAQCKQGTYSSNGLETCESCPLGTYQPELGSRRCLSCPENTSTVKRGAVDISACGGLKCEIDIDECSSLPCLNGGVCKDRVGDFICECPLGYTGQLCEENINECHSSPCLNKGTCVDGVDGYRCTCVKGFTGLHCETDINECQPSPCLNNAICEDQVGGFLCKCPAGFLGTRCEINIDECLSQPCKNGAACKDGPNSFRCQCVAGFSGSYCELDINECQSNPCKNQATCVDELNSYSCKCRPGFSGSQCETEQSTGFNLDFEVSGIYGYVMLDGVLPSLHAITCAFWMKSSDITNYGTPISYALENGSDNTFLLTDYNGWVLYVNGKEKITDCPSVNDGRWHHIAVTWTSADGAWKVYIDGKLSDGGSGLSVGSAIPGGGALVLGQEQDKKGEGFNPAESFVGSISQLNLWDYALSPQQVNAFSVYDSNEIQRYKPSDNVDRLMTPYLIVHSGFSEFSPAVSLDALVTSRQQLSIVSFDVPSFEFLDCPPLEGSVPHLRTASIDVKPGSKISLFCDPGFQMVGNPVQYCLNQGQWTQPLPHCERISCGVPPSLENGLYAAEDFHAGSTVTYQCNSGYYLLGDSRMFCTDNGSWNGISPLCLDVDECAVGSDCSEHASCLNTNGSYICSCTPPYTGDGKNCAEPIKCKPPGNPENGHSSGDIYTVGAEVTFSCDEGHQLVGVTKITCLESGEWNHLRPHCEAISCGAPAIPENGGIDGSAFTYGSKVIYRCDKGYTLAGDKESSCLASGSWSHSPPVCELVTCSSPGNIHNGKYILSGLTYLSTASYSCESGYSLQGPSLIECTASGSWDRAPPTCHLVSCGKPPAIKDAEITGSNFTFGNTVTYSCKEG</sequence>
<evidence type="ECO:0000256" key="2">
    <source>
        <dbReference type="ARBA" id="ARBA00022475"/>
    </source>
</evidence>
<dbReference type="FunFam" id="2.10.25.10:FF:000004">
    <property type="entry name" value="Neurogenic locus notch 1"/>
    <property type="match status" value="1"/>
</dbReference>
<feature type="domain" description="Sushi" evidence="18">
    <location>
        <begin position="612"/>
        <end position="671"/>
    </location>
</feature>
<evidence type="ECO:0000256" key="4">
    <source>
        <dbReference type="ARBA" id="ARBA00022692"/>
    </source>
</evidence>
<keyword evidence="2" id="KW-1003">Cell membrane</keyword>
<dbReference type="FunFam" id="2.10.25.10:FF:000640">
    <property type="entry name" value="Sushi, von Willebrand factor type A, EGF and pentraxin domain-containing protein 1"/>
    <property type="match status" value="1"/>
</dbReference>
<dbReference type="SUPFAM" id="SSF57196">
    <property type="entry name" value="EGF/Laminin"/>
    <property type="match status" value="3"/>
</dbReference>
<dbReference type="InterPro" id="IPR001881">
    <property type="entry name" value="EGF-like_Ca-bd_dom"/>
</dbReference>
<keyword evidence="4" id="KW-0812">Transmembrane</keyword>
<dbReference type="PROSITE" id="PS50825">
    <property type="entry name" value="HYR"/>
    <property type="match status" value="2"/>
</dbReference>
<organism evidence="20 21">
    <name type="scientific">Tupaia chinensis</name>
    <name type="common">Chinese tree shrew</name>
    <name type="synonym">Tupaia belangeri chinensis</name>
    <dbReference type="NCBI Taxonomy" id="246437"/>
    <lineage>
        <taxon>Eukaryota</taxon>
        <taxon>Metazoa</taxon>
        <taxon>Chordata</taxon>
        <taxon>Craniata</taxon>
        <taxon>Vertebrata</taxon>
        <taxon>Euteleostomi</taxon>
        <taxon>Mammalia</taxon>
        <taxon>Eutheria</taxon>
        <taxon>Euarchontoglires</taxon>
        <taxon>Scandentia</taxon>
        <taxon>Tupaiidae</taxon>
        <taxon>Tupaia</taxon>
    </lineage>
</organism>
<dbReference type="PROSITE" id="PS01186">
    <property type="entry name" value="EGF_2"/>
    <property type="match status" value="6"/>
</dbReference>
<dbReference type="InterPro" id="IPR001759">
    <property type="entry name" value="PTX_dom"/>
</dbReference>
<dbReference type="Gene3D" id="2.10.25.10">
    <property type="entry name" value="Laminin"/>
    <property type="match status" value="6"/>
</dbReference>
<dbReference type="InterPro" id="IPR013032">
    <property type="entry name" value="EGF-like_CS"/>
</dbReference>
<dbReference type="InterPro" id="IPR049883">
    <property type="entry name" value="NOTCH1_EGF-like"/>
</dbReference>
<evidence type="ECO:0000256" key="12">
    <source>
        <dbReference type="PROSITE-ProRule" id="PRU00076"/>
    </source>
</evidence>
<dbReference type="InParanoid" id="L9L7F9"/>
<dbReference type="GO" id="GO:0005886">
    <property type="term" value="C:plasma membrane"/>
    <property type="evidence" value="ECO:0007669"/>
    <property type="project" value="UniProtKB-SubCell"/>
</dbReference>
<feature type="disulfide bond" evidence="12">
    <location>
        <begin position="1429"/>
        <end position="1438"/>
    </location>
</feature>
<dbReference type="STRING" id="246437.L9L7F9"/>
<feature type="domain" description="EGF-like" evidence="15">
    <location>
        <begin position="1829"/>
        <end position="1868"/>
    </location>
</feature>
<dbReference type="Proteomes" id="UP000011518">
    <property type="component" value="Unassembled WGS sequence"/>
</dbReference>
<name>L9L7F9_TUPCH</name>
<evidence type="ECO:0000259" key="19">
    <source>
        <dbReference type="PROSITE" id="PS51828"/>
    </source>
</evidence>
<feature type="domain" description="HYR" evidence="17">
    <location>
        <begin position="821"/>
        <end position="900"/>
    </location>
</feature>
<evidence type="ECO:0000256" key="7">
    <source>
        <dbReference type="ARBA" id="ARBA00022837"/>
    </source>
</evidence>
<dbReference type="FunFam" id="2.10.25.10:FF:000309">
    <property type="entry name" value="Uncharacterized protein, isoform A"/>
    <property type="match status" value="1"/>
</dbReference>
<evidence type="ECO:0000256" key="1">
    <source>
        <dbReference type="ARBA" id="ARBA00004251"/>
    </source>
</evidence>
<gene>
    <name evidence="20" type="ORF">TREES_T100003807</name>
</gene>
<dbReference type="PROSITE" id="PS50923">
    <property type="entry name" value="SUSHI"/>
    <property type="match status" value="8"/>
</dbReference>
<dbReference type="SUPFAM" id="SSF57184">
    <property type="entry name" value="Growth factor receptor domain"/>
    <property type="match status" value="3"/>
</dbReference>
<keyword evidence="7" id="KW-0106">Calcium</keyword>
<dbReference type="Pfam" id="PF02494">
    <property type="entry name" value="HYR"/>
    <property type="match status" value="2"/>
</dbReference>
<feature type="domain" description="Sushi" evidence="18">
    <location>
        <begin position="1713"/>
        <end position="1771"/>
    </location>
</feature>
<proteinExistence type="predicted"/>
<feature type="domain" description="Sushi" evidence="18">
    <location>
        <begin position="552"/>
        <end position="611"/>
    </location>
</feature>
<feature type="disulfide bond" evidence="13">
    <location>
        <begin position="642"/>
        <end position="669"/>
    </location>
</feature>
<keyword evidence="13" id="KW-0768">Sushi</keyword>
<dbReference type="Pfam" id="PF00092">
    <property type="entry name" value="VWA"/>
    <property type="match status" value="2"/>
</dbReference>
<dbReference type="Gene3D" id="2.60.120.200">
    <property type="match status" value="1"/>
</dbReference>
<keyword evidence="6" id="KW-0677">Repeat</keyword>
<dbReference type="Pfam" id="PF00354">
    <property type="entry name" value="Pentaxin"/>
    <property type="match status" value="1"/>
</dbReference>
<feature type="disulfide bond" evidence="13">
    <location>
        <begin position="1800"/>
        <end position="1827"/>
    </location>
</feature>
<feature type="domain" description="EGF-like" evidence="15">
    <location>
        <begin position="1289"/>
        <end position="1325"/>
    </location>
</feature>
<dbReference type="PRINTS" id="PR00895">
    <property type="entry name" value="PENTAXIN"/>
</dbReference>
<evidence type="ECO:0000259" key="17">
    <source>
        <dbReference type="PROSITE" id="PS50825"/>
    </source>
</evidence>
<dbReference type="FunFam" id="2.10.25.10:FF:000038">
    <property type="entry name" value="Fibrillin 2"/>
    <property type="match status" value="1"/>
</dbReference>
<feature type="domain" description="VWFA" evidence="16">
    <location>
        <begin position="215"/>
        <end position="440"/>
    </location>
</feature>
<feature type="disulfide bond" evidence="13">
    <location>
        <begin position="582"/>
        <end position="609"/>
    </location>
</feature>
<feature type="domain" description="Sushi" evidence="18">
    <location>
        <begin position="1772"/>
        <end position="1829"/>
    </location>
</feature>
<dbReference type="InterPro" id="IPR011641">
    <property type="entry name" value="Tyr-kin_ephrin_A/B_rcpt-like"/>
</dbReference>
<dbReference type="SMART" id="SM00032">
    <property type="entry name" value="CCP"/>
    <property type="match status" value="9"/>
</dbReference>
<keyword evidence="9" id="KW-0472">Membrane</keyword>
<dbReference type="Pfam" id="PF07699">
    <property type="entry name" value="Ephrin_rec_like"/>
    <property type="match status" value="3"/>
</dbReference>
<keyword evidence="5" id="KW-0732">Signal</keyword>
<feature type="disulfide bond" evidence="13">
    <location>
        <begin position="1899"/>
        <end position="1926"/>
    </location>
</feature>
<dbReference type="InterPro" id="IPR000152">
    <property type="entry name" value="EGF-type_Asp/Asn_hydroxyl_site"/>
</dbReference>
<dbReference type="Gene3D" id="3.40.50.410">
    <property type="entry name" value="von Willebrand factor, type A domain"/>
    <property type="match status" value="1"/>
</dbReference>
<evidence type="ECO:0000313" key="21">
    <source>
        <dbReference type="Proteomes" id="UP000011518"/>
    </source>
</evidence>
<dbReference type="PROSITE" id="PS00022">
    <property type="entry name" value="EGF_1"/>
    <property type="match status" value="5"/>
</dbReference>
<evidence type="ECO:0000256" key="3">
    <source>
        <dbReference type="ARBA" id="ARBA00022536"/>
    </source>
</evidence>
<feature type="domain" description="EGF-like" evidence="15">
    <location>
        <begin position="1441"/>
        <end position="1477"/>
    </location>
</feature>
<feature type="disulfide bond" evidence="12">
    <location>
        <begin position="1315"/>
        <end position="1324"/>
    </location>
</feature>
<feature type="disulfide bond" evidence="13">
    <location>
        <begin position="1742"/>
        <end position="1769"/>
    </location>
</feature>
<feature type="region of interest" description="Disordered" evidence="14">
    <location>
        <begin position="98"/>
        <end position="124"/>
    </location>
</feature>
<keyword evidence="3 12" id="KW-0245">EGF-like domain</keyword>
<dbReference type="SMART" id="SM00327">
    <property type="entry name" value="VWA"/>
    <property type="match status" value="1"/>
</dbReference>
<dbReference type="SUPFAM" id="SSF53300">
    <property type="entry name" value="vWA-like"/>
    <property type="match status" value="1"/>
</dbReference>
<feature type="domain" description="HYR" evidence="17">
    <location>
        <begin position="736"/>
        <end position="820"/>
    </location>
</feature>
<dbReference type="Gene3D" id="2.10.70.10">
    <property type="entry name" value="Complement Module, domain 1"/>
    <property type="match status" value="9"/>
</dbReference>
<dbReference type="InterPro" id="IPR002035">
    <property type="entry name" value="VWF_A"/>
</dbReference>
<keyword evidence="11" id="KW-0325">Glycoprotein</keyword>
<dbReference type="GO" id="GO:0023052">
    <property type="term" value="P:signaling"/>
    <property type="evidence" value="ECO:0007669"/>
    <property type="project" value="UniProtKB-ARBA"/>
</dbReference>
<dbReference type="GO" id="GO:0005509">
    <property type="term" value="F:calcium ion binding"/>
    <property type="evidence" value="ECO:0007669"/>
    <property type="project" value="InterPro"/>
</dbReference>
<dbReference type="Gene3D" id="2.10.50.10">
    <property type="entry name" value="Tumor Necrosis Factor Receptor, subunit A, domain 2"/>
    <property type="match status" value="3"/>
</dbReference>
<feature type="disulfide bond" evidence="13">
    <location>
        <begin position="1957"/>
        <end position="1984"/>
    </location>
</feature>
<dbReference type="InterPro" id="IPR013320">
    <property type="entry name" value="ConA-like_dom_sf"/>
</dbReference>
<dbReference type="FunFam" id="2.10.50.10:FF:000018">
    <property type="entry name" value="Sushi, von Willebrand factor type A, EGF and pentraxin domain-containing 1"/>
    <property type="match status" value="2"/>
</dbReference>
<feature type="region of interest" description="Disordered" evidence="14">
    <location>
        <begin position="173"/>
        <end position="205"/>
    </location>
</feature>
<feature type="disulfide bond" evidence="13">
    <location>
        <begin position="2015"/>
        <end position="2042"/>
    </location>
</feature>
<dbReference type="InterPro" id="IPR051277">
    <property type="entry name" value="SEZ6_CSMD_C4BPB_Regulators"/>
</dbReference>
<keyword evidence="10 12" id="KW-1015">Disulfide bond</keyword>
<dbReference type="Pfam" id="PF00008">
    <property type="entry name" value="EGF"/>
    <property type="match status" value="4"/>
</dbReference>
<dbReference type="InterPro" id="IPR018097">
    <property type="entry name" value="EGF_Ca-bd_CS"/>
</dbReference>
<dbReference type="PROSITE" id="PS50026">
    <property type="entry name" value="EGF_3"/>
    <property type="match status" value="6"/>
</dbReference>
<dbReference type="CDD" id="cd01450">
    <property type="entry name" value="vWFA_subfamily_ECM"/>
    <property type="match status" value="1"/>
</dbReference>
<evidence type="ECO:0000256" key="6">
    <source>
        <dbReference type="ARBA" id="ARBA00022737"/>
    </source>
</evidence>
<dbReference type="InterPro" id="IPR000742">
    <property type="entry name" value="EGF"/>
</dbReference>
<dbReference type="Pfam" id="PF00084">
    <property type="entry name" value="Sushi"/>
    <property type="match status" value="8"/>
</dbReference>
<dbReference type="PANTHER" id="PTHR45656:SF15">
    <property type="entry name" value="SUSHI DOMAIN-CONTAINING PROTEIN"/>
    <property type="match status" value="1"/>
</dbReference>
<dbReference type="PROSITE" id="PS51828">
    <property type="entry name" value="PTX_2"/>
    <property type="match status" value="1"/>
</dbReference>
<dbReference type="Pfam" id="PF07645">
    <property type="entry name" value="EGF_CA"/>
    <property type="match status" value="1"/>
</dbReference>
<dbReference type="Pfam" id="PF12661">
    <property type="entry name" value="hEGF"/>
    <property type="match status" value="1"/>
</dbReference>
<feature type="disulfide bond" evidence="12">
    <location>
        <begin position="1467"/>
        <end position="1476"/>
    </location>
</feature>
<keyword evidence="8" id="KW-1133">Transmembrane helix</keyword>
<evidence type="ECO:0000259" key="15">
    <source>
        <dbReference type="PROSITE" id="PS50026"/>
    </source>
</evidence>
<comment type="caution">
    <text evidence="12">Lacks conserved residue(s) required for the propagation of feature annotation.</text>
</comment>
<feature type="domain" description="Sushi" evidence="18">
    <location>
        <begin position="1987"/>
        <end position="2044"/>
    </location>
</feature>
<dbReference type="FunFam" id="2.10.70.10:FF:000011">
    <property type="entry name" value="CUB and sushi domain-containing protein 3 isoform A"/>
    <property type="match status" value="3"/>
</dbReference>
<dbReference type="SMART" id="SM01411">
    <property type="entry name" value="Ephrin_rec_like"/>
    <property type="match status" value="3"/>
</dbReference>
<dbReference type="PROSITE" id="PS01187">
    <property type="entry name" value="EGF_CA"/>
    <property type="match status" value="3"/>
</dbReference>
<dbReference type="FunFam" id="2.10.25.10:FF:000391">
    <property type="entry name" value="Weary, isoform C"/>
    <property type="match status" value="1"/>
</dbReference>
<dbReference type="PRINTS" id="PR00010">
    <property type="entry name" value="EGFBLOOD"/>
</dbReference>
<evidence type="ECO:0000256" key="9">
    <source>
        <dbReference type="ARBA" id="ARBA00023136"/>
    </source>
</evidence>
<dbReference type="InterPro" id="IPR036465">
    <property type="entry name" value="vWFA_dom_sf"/>
</dbReference>
<feature type="domain" description="Sushi" evidence="18">
    <location>
        <begin position="672"/>
        <end position="737"/>
    </location>
</feature>
<evidence type="ECO:0000313" key="20">
    <source>
        <dbReference type="EMBL" id="ELW70574.1"/>
    </source>
</evidence>
<feature type="domain" description="Sushi" evidence="18">
    <location>
        <begin position="1871"/>
        <end position="1928"/>
    </location>
</feature>
<dbReference type="CDD" id="cd00054">
    <property type="entry name" value="EGF_CA"/>
    <property type="match status" value="6"/>
</dbReference>
<dbReference type="InterPro" id="IPR009030">
    <property type="entry name" value="Growth_fac_rcpt_cys_sf"/>
</dbReference>
<feature type="disulfide bond" evidence="12">
    <location>
        <begin position="1391"/>
        <end position="1400"/>
    </location>
</feature>
<dbReference type="SMART" id="SM00181">
    <property type="entry name" value="EGF"/>
    <property type="match status" value="8"/>
</dbReference>
<dbReference type="InterPro" id="IPR003410">
    <property type="entry name" value="HYR_dom"/>
</dbReference>
<feature type="domain" description="Pentraxin (PTX)" evidence="19">
    <location>
        <begin position="1482"/>
        <end position="1690"/>
    </location>
</feature>
<evidence type="ECO:0000256" key="14">
    <source>
        <dbReference type="SAM" id="MobiDB-lite"/>
    </source>
</evidence>
<accession>L9L7F9</accession>
<dbReference type="SUPFAM" id="SSF49899">
    <property type="entry name" value="Concanavalin A-like lectins/glucanases"/>
    <property type="match status" value="1"/>
</dbReference>
<dbReference type="InterPro" id="IPR000436">
    <property type="entry name" value="Sushi_SCR_CCP_dom"/>
</dbReference>
<evidence type="ECO:0000256" key="13">
    <source>
        <dbReference type="PROSITE-ProRule" id="PRU00302"/>
    </source>
</evidence>
<keyword evidence="21" id="KW-1185">Reference proteome</keyword>
<protein>
    <submittedName>
        <fullName evidence="20">Sushi, von Willebrand factor type A, EGF and pentraxin domain-containing protein 1</fullName>
    </submittedName>
</protein>
<evidence type="ECO:0000256" key="8">
    <source>
        <dbReference type="ARBA" id="ARBA00022989"/>
    </source>
</evidence>
<evidence type="ECO:0000259" key="18">
    <source>
        <dbReference type="PROSITE" id="PS50923"/>
    </source>
</evidence>
<dbReference type="InterPro" id="IPR035976">
    <property type="entry name" value="Sushi/SCR/CCP_sf"/>
</dbReference>
<dbReference type="PROSITE" id="PS00010">
    <property type="entry name" value="ASX_HYDROXYL"/>
    <property type="match status" value="6"/>
</dbReference>
<feature type="domain" description="EGF-like" evidence="15">
    <location>
        <begin position="1365"/>
        <end position="1401"/>
    </location>
</feature>
<dbReference type="FunFam" id="2.10.25.10:FF:000143">
    <property type="entry name" value="Protein crumbs 1"/>
    <property type="match status" value="1"/>
</dbReference>
<dbReference type="PANTHER" id="PTHR45656">
    <property type="entry name" value="PROTEIN CBR-CLEC-78"/>
    <property type="match status" value="1"/>
</dbReference>
<dbReference type="FunFam" id="2.60.120.200:FF:000012">
    <property type="entry name" value="neuronal pentraxin receptor"/>
    <property type="match status" value="1"/>
</dbReference>
<dbReference type="SMART" id="SM00159">
    <property type="entry name" value="PTX"/>
    <property type="match status" value="1"/>
</dbReference>
<feature type="domain" description="Sushi" evidence="18">
    <location>
        <begin position="1929"/>
        <end position="1986"/>
    </location>
</feature>
<dbReference type="FunCoup" id="L9L7F9">
    <property type="interactions" value="307"/>
</dbReference>
<dbReference type="PROSITE" id="PS50234">
    <property type="entry name" value="VWFA"/>
    <property type="match status" value="1"/>
</dbReference>
<evidence type="ECO:0000256" key="10">
    <source>
        <dbReference type="ARBA" id="ARBA00023157"/>
    </source>
</evidence>
<dbReference type="EMBL" id="KB320489">
    <property type="protein sequence ID" value="ELW70574.1"/>
    <property type="molecule type" value="Genomic_DNA"/>
</dbReference>
<dbReference type="SUPFAM" id="SSF57535">
    <property type="entry name" value="Complement control module/SCR domain"/>
    <property type="match status" value="9"/>
</dbReference>
<feature type="domain" description="EGF-like" evidence="15">
    <location>
        <begin position="1403"/>
        <end position="1439"/>
    </location>
</feature>
<reference evidence="21" key="2">
    <citation type="journal article" date="2013" name="Nat. Commun.">
        <title>Genome of the Chinese tree shrew.</title>
        <authorList>
            <person name="Fan Y."/>
            <person name="Huang Z.Y."/>
            <person name="Cao C.C."/>
            <person name="Chen C.S."/>
            <person name="Chen Y.X."/>
            <person name="Fan D.D."/>
            <person name="He J."/>
            <person name="Hou H.L."/>
            <person name="Hu L."/>
            <person name="Hu X.T."/>
            <person name="Jiang X.T."/>
            <person name="Lai R."/>
            <person name="Lang Y.S."/>
            <person name="Liang B."/>
            <person name="Liao S.G."/>
            <person name="Mu D."/>
            <person name="Ma Y.Y."/>
            <person name="Niu Y.Y."/>
            <person name="Sun X.Q."/>
            <person name="Xia J.Q."/>
            <person name="Xiao J."/>
            <person name="Xiong Z.Q."/>
            <person name="Xu L."/>
            <person name="Yang L."/>
            <person name="Zhang Y."/>
            <person name="Zhao W."/>
            <person name="Zhao X.D."/>
            <person name="Zheng Y.T."/>
            <person name="Zhou J.M."/>
            <person name="Zhu Y.B."/>
            <person name="Zhang G.J."/>
            <person name="Wang J."/>
            <person name="Yao Y.G."/>
        </authorList>
    </citation>
    <scope>NUCLEOTIDE SEQUENCE [LARGE SCALE GENOMIC DNA]</scope>
</reference>
<dbReference type="SMART" id="SM00179">
    <property type="entry name" value="EGF_CA"/>
    <property type="match status" value="6"/>
</dbReference>
<reference evidence="21" key="1">
    <citation type="submission" date="2012-07" db="EMBL/GenBank/DDBJ databases">
        <title>Genome of the Chinese tree shrew, a rising model animal genetically related to primates.</title>
        <authorList>
            <person name="Zhang G."/>
            <person name="Fan Y."/>
            <person name="Yao Y."/>
            <person name="Huang Z."/>
        </authorList>
    </citation>
    <scope>NUCLEOTIDE SEQUENCE [LARGE SCALE GENOMIC DNA]</scope>
</reference>
<feature type="compositionally biased region" description="Low complexity" evidence="14">
    <location>
        <begin position="196"/>
        <end position="205"/>
    </location>
</feature>